<keyword evidence="2" id="KW-1185">Reference proteome</keyword>
<dbReference type="AlphaFoldDB" id="A0A937K4F2"/>
<accession>A0A937K4F2</accession>
<proteinExistence type="predicted"/>
<evidence type="ECO:0000313" key="1">
    <source>
        <dbReference type="EMBL" id="MBL4931814.1"/>
    </source>
</evidence>
<dbReference type="EMBL" id="JAESWA010000022">
    <property type="protein sequence ID" value="MBL4931814.1"/>
    <property type="molecule type" value="Genomic_DNA"/>
</dbReference>
<sequence>MKRRKYIILGVIIVLLACGIFMCSEVQISKSVVYDYIKSRSGIEVADKVKIVPTLKYSEKFGYEIDVYNYDKITGINEVIFFNMKRDKDRAWHIDSMKTNP</sequence>
<protein>
    <recommendedName>
        <fullName evidence="3">DUF3139 domain-containing protein</fullName>
    </recommendedName>
</protein>
<comment type="caution">
    <text evidence="1">The sequence shown here is derived from an EMBL/GenBank/DDBJ whole genome shotgun (WGS) entry which is preliminary data.</text>
</comment>
<evidence type="ECO:0000313" key="2">
    <source>
        <dbReference type="Proteomes" id="UP000623681"/>
    </source>
</evidence>
<gene>
    <name evidence="1" type="ORF">JK634_08360</name>
</gene>
<reference evidence="1" key="1">
    <citation type="submission" date="2021-01" db="EMBL/GenBank/DDBJ databases">
        <title>Genome public.</title>
        <authorList>
            <person name="Liu C."/>
            <person name="Sun Q."/>
        </authorList>
    </citation>
    <scope>NUCLEOTIDE SEQUENCE</scope>
    <source>
        <strain evidence="1">YIM B02565</strain>
    </source>
</reference>
<dbReference type="RefSeq" id="WP_202767200.1">
    <property type="nucleotide sequence ID" value="NZ_JAESWA010000022.1"/>
</dbReference>
<dbReference type="PROSITE" id="PS51257">
    <property type="entry name" value="PROKAR_LIPOPROTEIN"/>
    <property type="match status" value="1"/>
</dbReference>
<organism evidence="1 2">
    <name type="scientific">Clostridium paridis</name>
    <dbReference type="NCBI Taxonomy" id="2803863"/>
    <lineage>
        <taxon>Bacteria</taxon>
        <taxon>Bacillati</taxon>
        <taxon>Bacillota</taxon>
        <taxon>Clostridia</taxon>
        <taxon>Eubacteriales</taxon>
        <taxon>Clostridiaceae</taxon>
        <taxon>Clostridium</taxon>
    </lineage>
</organism>
<dbReference type="Proteomes" id="UP000623681">
    <property type="component" value="Unassembled WGS sequence"/>
</dbReference>
<name>A0A937K4F2_9CLOT</name>
<evidence type="ECO:0008006" key="3">
    <source>
        <dbReference type="Google" id="ProtNLM"/>
    </source>
</evidence>